<gene>
    <name evidence="1" type="ORF">ABE587_04170</name>
</gene>
<dbReference type="Proteomes" id="UP001400166">
    <property type="component" value="Unassembled WGS sequence"/>
</dbReference>
<evidence type="ECO:0000313" key="1">
    <source>
        <dbReference type="EMBL" id="MEN5389022.1"/>
    </source>
</evidence>
<dbReference type="InterPro" id="IPR029278">
    <property type="entry name" value="Imm26"/>
</dbReference>
<evidence type="ECO:0000313" key="2">
    <source>
        <dbReference type="Proteomes" id="UP001400166"/>
    </source>
</evidence>
<organism evidence="1 2">
    <name type="scientific">Stenotrophomonas hibiscicola</name>
    <dbReference type="NCBI Taxonomy" id="86189"/>
    <lineage>
        <taxon>Bacteria</taxon>
        <taxon>Pseudomonadati</taxon>
        <taxon>Pseudomonadota</taxon>
        <taxon>Gammaproteobacteria</taxon>
        <taxon>Lysobacterales</taxon>
        <taxon>Lysobacteraceae</taxon>
        <taxon>Stenotrophomonas</taxon>
        <taxon>Stenotrophomonas maltophilia group</taxon>
    </lineage>
</organism>
<name>A0ABV0C4X4_9GAMM</name>
<sequence>MGSETANELLNGWTRKRRTMLRFIRPGDVFCFTRNDGAFYFGQIISKALVGHCVQIFDVCRHAPEIGKSELQQAQAKVSIPPIILDSYAIFDRKVDDHGDWRVIGKLETGDISRFESYFFCYGGERNWKKINAMGSDEQPIPDEAAMTLEPLIALTSFKFWLSFDAFRASGSKSWSHQF</sequence>
<keyword evidence="2" id="KW-1185">Reference proteome</keyword>
<dbReference type="EMBL" id="JBDJOF010000005">
    <property type="protein sequence ID" value="MEN5389022.1"/>
    <property type="molecule type" value="Genomic_DNA"/>
</dbReference>
<proteinExistence type="predicted"/>
<accession>A0ABV0C4X4</accession>
<reference evidence="1 2" key="1">
    <citation type="submission" date="2024-04" db="EMBL/GenBank/DDBJ databases">
        <title>WGS of bacteria from Torrens River.</title>
        <authorList>
            <person name="Wyrsch E.R."/>
            <person name="Drigo B."/>
        </authorList>
    </citation>
    <scope>NUCLEOTIDE SEQUENCE [LARGE SCALE GENOMIC DNA]</scope>
    <source>
        <strain evidence="1 2">TWI153</strain>
    </source>
</reference>
<dbReference type="RefSeq" id="WP_346469396.1">
    <property type="nucleotide sequence ID" value="NZ_JBDJOF010000005.1"/>
</dbReference>
<comment type="caution">
    <text evidence="1">The sequence shown here is derived from an EMBL/GenBank/DDBJ whole genome shotgun (WGS) entry which is preliminary data.</text>
</comment>
<protein>
    <submittedName>
        <fullName evidence="1">Imm26 family immunity protein</fullName>
    </submittedName>
</protein>
<dbReference type="Pfam" id="PF15428">
    <property type="entry name" value="Imm26"/>
    <property type="match status" value="1"/>
</dbReference>